<reference evidence="3" key="1">
    <citation type="journal article" date="2020" name="Stud. Mycol.">
        <title>101 Dothideomycetes genomes: a test case for predicting lifestyles and emergence of pathogens.</title>
        <authorList>
            <person name="Haridas S."/>
            <person name="Albert R."/>
            <person name="Binder M."/>
            <person name="Bloem J."/>
            <person name="Labutti K."/>
            <person name="Salamov A."/>
            <person name="Andreopoulos B."/>
            <person name="Baker S."/>
            <person name="Barry K."/>
            <person name="Bills G."/>
            <person name="Bluhm B."/>
            <person name="Cannon C."/>
            <person name="Castanera R."/>
            <person name="Culley D."/>
            <person name="Daum C."/>
            <person name="Ezra D."/>
            <person name="Gonzalez J."/>
            <person name="Henrissat B."/>
            <person name="Kuo A."/>
            <person name="Liang C."/>
            <person name="Lipzen A."/>
            <person name="Lutzoni F."/>
            <person name="Magnuson J."/>
            <person name="Mondo S."/>
            <person name="Nolan M."/>
            <person name="Ohm R."/>
            <person name="Pangilinan J."/>
            <person name="Park H.-J."/>
            <person name="Ramirez L."/>
            <person name="Alfaro M."/>
            <person name="Sun H."/>
            <person name="Tritt A."/>
            <person name="Yoshinaga Y."/>
            <person name="Zwiers L.-H."/>
            <person name="Turgeon B."/>
            <person name="Goodwin S."/>
            <person name="Spatafora J."/>
            <person name="Crous P."/>
            <person name="Grigoriev I."/>
        </authorList>
    </citation>
    <scope>NUCLEOTIDE SEQUENCE</scope>
    <source>
        <strain evidence="3">ATCC 16933</strain>
    </source>
</reference>
<evidence type="ECO:0000256" key="1">
    <source>
        <dbReference type="SAM" id="MobiDB-lite"/>
    </source>
</evidence>
<dbReference type="AlphaFoldDB" id="A0A6A6NKN3"/>
<dbReference type="EMBL" id="MU001715">
    <property type="protein sequence ID" value="KAF2452271.1"/>
    <property type="molecule type" value="Genomic_DNA"/>
</dbReference>
<keyword evidence="4" id="KW-1185">Reference proteome</keyword>
<sequence length="838" mass="93742">MDQAILEIIRTNPIGKGLHSFRDSFASFCEDRGLPDGVGSLDQTEDKGLQNLMLDLVLALQALPACRSLPSRTGRGTLFRDLSRLYGVVDSDGYMNIGPITPLLNAVLSNESDEVVWDKVYAAVTPSTPPQAVPCLDQTPHMRSLVNTSEYRTQTDSVLKEELGGLYAGIPDFYEKFFGEVPGLDVAAAGVFAKCKEGDNPLYSKGGWRGWPKQAGETDVLNWFSDVVKQFVRFAERDLTDRMFFWSPRQNIRGSRAKRTVNAGFGRSYVDFGRPGTEGAKTHWIQVLVPGELKSSLDEDRPSAAWQDIGRCVKKIFAVQDTRHFILGFTLCGSMMRLWEFDRVGGIGSSPFDINEKGLKFVSTVLGYLCMNEKQLGFDPTILESDGKRYVEVERDGRMERLIIDGLMGRARGVVGRATTCWKAHREGDDESPLVIKDSWQYPERGEEGELLREATEKGVVNVARHFYHETVHVDGRVDDVRHNIRKGLDVTKTANYKPKSLMSPPSTSMSPPSISMPPPSTASAYNRSTSKGQSDGAARTKRSFSNTDAALPLPKRLCSSSPTKVQPIQNRVHRRVIVRDYGKPIYTASSRLALLAALEACIEGYQSLVERAGLLQGDISPNNLIVDESDGKLRAFLIDLDLAIREQRKGPSGALNKTGTRVFMAIELLLDEKHSFVHDLESFFWVLFWICVHFDGPDKDIGPTEFESWNYVDSMSLAELKIGLVNSERHFLRRITTIFTPFYQPLVPWVNRLRKVVFPTSEPTEKEDRALFPNEGGTPGGTGGPGGVEKVISSSSEEFLKPRCDGPKEWKKADVNEQFSFHQSRNEHFWKFRGCKR</sequence>
<feature type="domain" description="Fungal-type protein kinase" evidence="2">
    <location>
        <begin position="279"/>
        <end position="692"/>
    </location>
</feature>
<evidence type="ECO:0000259" key="2">
    <source>
        <dbReference type="Pfam" id="PF17667"/>
    </source>
</evidence>
<dbReference type="Pfam" id="PF17667">
    <property type="entry name" value="Pkinase_fungal"/>
    <property type="match status" value="1"/>
</dbReference>
<dbReference type="PANTHER" id="PTHR38248:SF2">
    <property type="entry name" value="FUNK1 11"/>
    <property type="match status" value="1"/>
</dbReference>
<evidence type="ECO:0000313" key="4">
    <source>
        <dbReference type="Proteomes" id="UP000799766"/>
    </source>
</evidence>
<dbReference type="OrthoDB" id="5584477at2759"/>
<evidence type="ECO:0000313" key="3">
    <source>
        <dbReference type="EMBL" id="KAF2452271.1"/>
    </source>
</evidence>
<feature type="compositionally biased region" description="Gly residues" evidence="1">
    <location>
        <begin position="778"/>
        <end position="788"/>
    </location>
</feature>
<feature type="region of interest" description="Disordered" evidence="1">
    <location>
        <begin position="491"/>
        <end position="547"/>
    </location>
</feature>
<keyword evidence="3" id="KW-0808">Transferase</keyword>
<dbReference type="SUPFAM" id="SSF56112">
    <property type="entry name" value="Protein kinase-like (PK-like)"/>
    <property type="match status" value="1"/>
</dbReference>
<keyword evidence="3" id="KW-0418">Kinase</keyword>
<feature type="compositionally biased region" description="Low complexity" evidence="1">
    <location>
        <begin position="499"/>
        <end position="514"/>
    </location>
</feature>
<proteinExistence type="predicted"/>
<dbReference type="GO" id="GO:0016301">
    <property type="term" value="F:kinase activity"/>
    <property type="evidence" value="ECO:0007669"/>
    <property type="project" value="UniProtKB-KW"/>
</dbReference>
<name>A0A6A6NKN3_9PEZI</name>
<feature type="region of interest" description="Disordered" evidence="1">
    <location>
        <begin position="765"/>
        <end position="789"/>
    </location>
</feature>
<accession>A0A6A6NKN3</accession>
<dbReference type="Gene3D" id="1.10.510.10">
    <property type="entry name" value="Transferase(Phosphotransferase) domain 1"/>
    <property type="match status" value="1"/>
</dbReference>
<protein>
    <submittedName>
        <fullName evidence="3">Serine/threonine-protein kinase Sgk2</fullName>
    </submittedName>
</protein>
<dbReference type="InterPro" id="IPR040976">
    <property type="entry name" value="Pkinase_fungal"/>
</dbReference>
<feature type="compositionally biased region" description="Polar residues" evidence="1">
    <location>
        <begin position="522"/>
        <end position="534"/>
    </location>
</feature>
<organism evidence="3 4">
    <name type="scientific">Lineolata rhizophorae</name>
    <dbReference type="NCBI Taxonomy" id="578093"/>
    <lineage>
        <taxon>Eukaryota</taxon>
        <taxon>Fungi</taxon>
        <taxon>Dikarya</taxon>
        <taxon>Ascomycota</taxon>
        <taxon>Pezizomycotina</taxon>
        <taxon>Dothideomycetes</taxon>
        <taxon>Dothideomycetes incertae sedis</taxon>
        <taxon>Lineolatales</taxon>
        <taxon>Lineolataceae</taxon>
        <taxon>Lineolata</taxon>
    </lineage>
</organism>
<gene>
    <name evidence="3" type="ORF">BDY21DRAFT_294992</name>
</gene>
<dbReference type="Proteomes" id="UP000799766">
    <property type="component" value="Unassembled WGS sequence"/>
</dbReference>
<dbReference type="InterPro" id="IPR011009">
    <property type="entry name" value="Kinase-like_dom_sf"/>
</dbReference>
<dbReference type="PANTHER" id="PTHR38248">
    <property type="entry name" value="FUNK1 6"/>
    <property type="match status" value="1"/>
</dbReference>